<dbReference type="AlphaFoldDB" id="A0ABD0QRL7"/>
<name>A0ABD0QRL7_CIRMR</name>
<evidence type="ECO:0000256" key="1">
    <source>
        <dbReference type="ARBA" id="ARBA00023157"/>
    </source>
</evidence>
<feature type="non-terminal residue" evidence="2">
    <location>
        <position position="1"/>
    </location>
</feature>
<reference evidence="2 3" key="1">
    <citation type="submission" date="2024-05" db="EMBL/GenBank/DDBJ databases">
        <title>Genome sequencing and assembly of Indian major carp, Cirrhinus mrigala (Hamilton, 1822).</title>
        <authorList>
            <person name="Mohindra V."/>
            <person name="Chowdhury L.M."/>
            <person name="Lal K."/>
            <person name="Jena J.K."/>
        </authorList>
    </citation>
    <scope>NUCLEOTIDE SEQUENCE [LARGE SCALE GENOMIC DNA]</scope>
    <source>
        <strain evidence="2">CM1030</strain>
        <tissue evidence="2">Blood</tissue>
    </source>
</reference>
<keyword evidence="1" id="KW-1015">Disulfide bond</keyword>
<organism evidence="2 3">
    <name type="scientific">Cirrhinus mrigala</name>
    <name type="common">Mrigala</name>
    <dbReference type="NCBI Taxonomy" id="683832"/>
    <lineage>
        <taxon>Eukaryota</taxon>
        <taxon>Metazoa</taxon>
        <taxon>Chordata</taxon>
        <taxon>Craniata</taxon>
        <taxon>Vertebrata</taxon>
        <taxon>Euteleostomi</taxon>
        <taxon>Actinopterygii</taxon>
        <taxon>Neopterygii</taxon>
        <taxon>Teleostei</taxon>
        <taxon>Ostariophysi</taxon>
        <taxon>Cypriniformes</taxon>
        <taxon>Cyprinidae</taxon>
        <taxon>Labeoninae</taxon>
        <taxon>Labeonini</taxon>
        <taxon>Cirrhinus</taxon>
    </lineage>
</organism>
<evidence type="ECO:0000313" key="3">
    <source>
        <dbReference type="Proteomes" id="UP001529510"/>
    </source>
</evidence>
<feature type="non-terminal residue" evidence="2">
    <location>
        <position position="115"/>
    </location>
</feature>
<dbReference type="Gene3D" id="4.10.400.10">
    <property type="entry name" value="Low-density Lipoprotein Receptor"/>
    <property type="match status" value="1"/>
</dbReference>
<gene>
    <name evidence="2" type="ORF">M9458_015958</name>
</gene>
<keyword evidence="3" id="KW-1185">Reference proteome</keyword>
<sequence length="115" mass="12498">VKGYCFPDEGCYSELQRCDGYWHCPGGRDEEDCPLCQPGDGACYSASERCNNQKKKTALTASLEIFTVEPTCASLRRGAAMGRKTVSMAVMKETVLHPGSDWQLGLWAATGHCTG</sequence>
<proteinExistence type="predicted"/>
<evidence type="ECO:0000313" key="2">
    <source>
        <dbReference type="EMBL" id="KAL0188859.1"/>
    </source>
</evidence>
<dbReference type="SUPFAM" id="SSF57424">
    <property type="entry name" value="LDL receptor-like module"/>
    <property type="match status" value="1"/>
</dbReference>
<dbReference type="Proteomes" id="UP001529510">
    <property type="component" value="Unassembled WGS sequence"/>
</dbReference>
<dbReference type="EMBL" id="JAMKFB020000007">
    <property type="protein sequence ID" value="KAL0188859.1"/>
    <property type="molecule type" value="Genomic_DNA"/>
</dbReference>
<comment type="caution">
    <text evidence="2">The sequence shown here is derived from an EMBL/GenBank/DDBJ whole genome shotgun (WGS) entry which is preliminary data.</text>
</comment>
<accession>A0ABD0QRL7</accession>
<dbReference type="InterPro" id="IPR036055">
    <property type="entry name" value="LDL_receptor-like_sf"/>
</dbReference>
<protein>
    <submittedName>
        <fullName evidence="2">Uncharacterized protein</fullName>
    </submittedName>
</protein>